<evidence type="ECO:0000256" key="4">
    <source>
        <dbReference type="ARBA" id="ARBA00023163"/>
    </source>
</evidence>
<feature type="domain" description="MADS-box" evidence="7">
    <location>
        <begin position="53"/>
        <end position="113"/>
    </location>
</feature>
<feature type="region of interest" description="Disordered" evidence="6">
    <location>
        <begin position="1"/>
        <end position="56"/>
    </location>
</feature>
<dbReference type="PROSITE" id="PS50066">
    <property type="entry name" value="MADS_BOX_2"/>
    <property type="match status" value="1"/>
</dbReference>
<dbReference type="InterPro" id="IPR036879">
    <property type="entry name" value="TF_MADSbox_sf"/>
</dbReference>
<dbReference type="PANTHER" id="PTHR48019">
    <property type="entry name" value="SERUM RESPONSE FACTOR HOMOLOG"/>
    <property type="match status" value="1"/>
</dbReference>
<feature type="region of interest" description="Disordered" evidence="6">
    <location>
        <begin position="138"/>
        <end position="215"/>
    </location>
</feature>
<feature type="compositionally biased region" description="Polar residues" evidence="6">
    <location>
        <begin position="1"/>
        <end position="14"/>
    </location>
</feature>
<accession>A0AB34KGM9</accession>
<dbReference type="EMBL" id="JAAQHG020000031">
    <property type="protein sequence ID" value="KAL1583888.1"/>
    <property type="molecule type" value="Genomic_DNA"/>
</dbReference>
<dbReference type="GO" id="GO:0046983">
    <property type="term" value="F:protein dimerization activity"/>
    <property type="evidence" value="ECO:0007669"/>
    <property type="project" value="InterPro"/>
</dbReference>
<dbReference type="Proteomes" id="UP000803884">
    <property type="component" value="Unassembled WGS sequence"/>
</dbReference>
<protein>
    <recommendedName>
        <fullName evidence="7">MADS-box domain-containing protein</fullName>
    </recommendedName>
</protein>
<dbReference type="CDD" id="cd00266">
    <property type="entry name" value="MADS_SRF_like"/>
    <property type="match status" value="1"/>
</dbReference>
<dbReference type="SMART" id="SM00432">
    <property type="entry name" value="MADS"/>
    <property type="match status" value="1"/>
</dbReference>
<name>A0AB34KGM9_9PEZI</name>
<evidence type="ECO:0000256" key="5">
    <source>
        <dbReference type="ARBA" id="ARBA00023242"/>
    </source>
</evidence>
<proteinExistence type="predicted"/>
<feature type="compositionally biased region" description="Low complexity" evidence="6">
    <location>
        <begin position="184"/>
        <end position="204"/>
    </location>
</feature>
<comment type="caution">
    <text evidence="8">The sequence shown here is derived from an EMBL/GenBank/DDBJ whole genome shotgun (WGS) entry which is preliminary data.</text>
</comment>
<dbReference type="PROSITE" id="PS00350">
    <property type="entry name" value="MADS_BOX_1"/>
    <property type="match status" value="1"/>
</dbReference>
<sequence>MAEITANDQTNSPTAPDDLDNGNGNGALENRGVKRPRPSAADDDDDDDDKPGRERRKIEIKFIQDKSRRHITFSKRKAGIMKKAYELSVLTGTQVLLLVVSETGLVYTFTTPKLQPLVTKPEGKNLIQACLNAPEPADANGVDGESAVDSPEEHNAAPPMAQPMAQGMPRNPPQQTPSYMTADQQQALQYQAYLQQQQQAQGAYPMPPQQDMKPQ</sequence>
<dbReference type="InterPro" id="IPR033897">
    <property type="entry name" value="SRF-like_MADS-box"/>
</dbReference>
<dbReference type="GeneID" id="96008574"/>
<dbReference type="SUPFAM" id="SSF55455">
    <property type="entry name" value="SRF-like"/>
    <property type="match status" value="1"/>
</dbReference>
<evidence type="ECO:0000256" key="2">
    <source>
        <dbReference type="ARBA" id="ARBA00023015"/>
    </source>
</evidence>
<evidence type="ECO:0000313" key="9">
    <source>
        <dbReference type="Proteomes" id="UP000803884"/>
    </source>
</evidence>
<dbReference type="PRINTS" id="PR00404">
    <property type="entry name" value="MADSDOMAIN"/>
</dbReference>
<dbReference type="InterPro" id="IPR002100">
    <property type="entry name" value="TF_MADSbox"/>
</dbReference>
<evidence type="ECO:0000313" key="8">
    <source>
        <dbReference type="EMBL" id="KAL1583888.1"/>
    </source>
</evidence>
<dbReference type="FunFam" id="3.40.1810.10:FF:000002">
    <property type="entry name" value="Serum response factor b"/>
    <property type="match status" value="1"/>
</dbReference>
<keyword evidence="3" id="KW-0238">DNA-binding</keyword>
<evidence type="ECO:0000256" key="6">
    <source>
        <dbReference type="SAM" id="MobiDB-lite"/>
    </source>
</evidence>
<dbReference type="RefSeq" id="XP_069226994.1">
    <property type="nucleotide sequence ID" value="XM_069375736.1"/>
</dbReference>
<organism evidence="8 9">
    <name type="scientific">Cladosporium halotolerans</name>
    <dbReference type="NCBI Taxonomy" id="1052096"/>
    <lineage>
        <taxon>Eukaryota</taxon>
        <taxon>Fungi</taxon>
        <taxon>Dikarya</taxon>
        <taxon>Ascomycota</taxon>
        <taxon>Pezizomycotina</taxon>
        <taxon>Dothideomycetes</taxon>
        <taxon>Dothideomycetidae</taxon>
        <taxon>Cladosporiales</taxon>
        <taxon>Cladosporiaceae</taxon>
        <taxon>Cladosporium</taxon>
    </lineage>
</organism>
<keyword evidence="9" id="KW-1185">Reference proteome</keyword>
<keyword evidence="4" id="KW-0804">Transcription</keyword>
<evidence type="ECO:0000256" key="1">
    <source>
        <dbReference type="ARBA" id="ARBA00004123"/>
    </source>
</evidence>
<dbReference type="InterPro" id="IPR050142">
    <property type="entry name" value="MADS-box/MEF2_TF"/>
</dbReference>
<dbReference type="GO" id="GO:0045944">
    <property type="term" value="P:positive regulation of transcription by RNA polymerase II"/>
    <property type="evidence" value="ECO:0007669"/>
    <property type="project" value="InterPro"/>
</dbReference>
<evidence type="ECO:0000256" key="3">
    <source>
        <dbReference type="ARBA" id="ARBA00023125"/>
    </source>
</evidence>
<dbReference type="Gene3D" id="3.40.1810.10">
    <property type="entry name" value="Transcription factor, MADS-box"/>
    <property type="match status" value="1"/>
</dbReference>
<dbReference type="GO" id="GO:0005634">
    <property type="term" value="C:nucleus"/>
    <property type="evidence" value="ECO:0007669"/>
    <property type="project" value="UniProtKB-SubCell"/>
</dbReference>
<dbReference type="Pfam" id="PF00319">
    <property type="entry name" value="SRF-TF"/>
    <property type="match status" value="1"/>
</dbReference>
<feature type="compositionally biased region" description="Low complexity" evidence="6">
    <location>
        <begin position="156"/>
        <end position="169"/>
    </location>
</feature>
<reference evidence="8 9" key="1">
    <citation type="journal article" date="2020" name="Microbiol. Resour. Announc.">
        <title>Draft Genome Sequence of a Cladosporium Species Isolated from the Mesophotic Ascidian Didemnum maculosum.</title>
        <authorList>
            <person name="Gioti A."/>
            <person name="Siaperas R."/>
            <person name="Nikolaivits E."/>
            <person name="Le Goff G."/>
            <person name="Ouazzani J."/>
            <person name="Kotoulas G."/>
            <person name="Topakas E."/>
        </authorList>
    </citation>
    <scope>NUCLEOTIDE SEQUENCE [LARGE SCALE GENOMIC DNA]</scope>
    <source>
        <strain evidence="8 9">TM138-S3</strain>
    </source>
</reference>
<dbReference type="GO" id="GO:0000987">
    <property type="term" value="F:cis-regulatory region sequence-specific DNA binding"/>
    <property type="evidence" value="ECO:0007669"/>
    <property type="project" value="InterPro"/>
</dbReference>
<gene>
    <name evidence="8" type="ORF">WHR41_07131</name>
</gene>
<evidence type="ECO:0000259" key="7">
    <source>
        <dbReference type="PROSITE" id="PS50066"/>
    </source>
</evidence>
<keyword evidence="5" id="KW-0539">Nucleus</keyword>
<dbReference type="AlphaFoldDB" id="A0AB34KGM9"/>
<comment type="subcellular location">
    <subcellularLocation>
        <location evidence="1">Nucleus</location>
    </subcellularLocation>
</comment>
<dbReference type="GO" id="GO:0000981">
    <property type="term" value="F:DNA-binding transcription factor activity, RNA polymerase II-specific"/>
    <property type="evidence" value="ECO:0007669"/>
    <property type="project" value="InterPro"/>
</dbReference>
<keyword evidence="2" id="KW-0805">Transcription regulation</keyword>